<dbReference type="EMBL" id="CACRUC010000012">
    <property type="protein sequence ID" value="VYT73774.1"/>
    <property type="molecule type" value="Genomic_DNA"/>
</dbReference>
<evidence type="ECO:0000256" key="2">
    <source>
        <dbReference type="ARBA" id="ARBA00004936"/>
    </source>
</evidence>
<protein>
    <submittedName>
        <fullName evidence="9">Lipoteichoic acid synthase 2</fullName>
    </submittedName>
</protein>
<dbReference type="RefSeq" id="WP_156671639.1">
    <property type="nucleotide sequence ID" value="NZ_CACRUC010000012.1"/>
</dbReference>
<feature type="transmembrane region" description="Helical" evidence="7">
    <location>
        <begin position="151"/>
        <end position="174"/>
    </location>
</feature>
<sequence>MELKRKIIKAKELYYLKNLFLIKYLFSLIISLLAISSTKDFGYTIISLIELSLIFFLSNFFIKKFQVITQIFNSVLLLLYNTQILVLNFGTSYVTLTMVDNISSWEALGGRAFIYGFAILLLLFFSFLPINKIELLDTSKFKRASLQDDPIWKFQDLIFVILILVFELIVLQFLPIKMSPTVSTYNLIQDKIEFEKVKRETLTKSEKLKQKFLKDGVQDYVKKPSNLPDKPNIILIFTEGFSHHIIDDSRNITPTIKEYESKSISFRNYYNHTFATYRGIESQLFSGYQIENNSRNYLISLPKFLSGQGYKTEFINTEPKNKEFTDYLSDLGFDNIYSSKLENGRKISFDKEAYEELFSQIENYSKNKSPFLISMYTFGTHVGSDGYNYKLGDGNDRVLNRFYEMDQQFKKFMDRFNSSPISENTVLIFTTDHATYVDDEYKKAFPNENRDHVSLDKIPFFIYYKGVSSQTIDVNGKNSLNMTPTVLDFLDYSSTNYFLGTSLFSQDNNDNMFSSIYSEGTVLKKTSGSKVEEIPESELKMIKEKVYEYFKVSQNKN</sequence>
<evidence type="ECO:0000256" key="5">
    <source>
        <dbReference type="ARBA" id="ARBA00022989"/>
    </source>
</evidence>
<dbReference type="InterPro" id="IPR017850">
    <property type="entry name" value="Alkaline_phosphatase_core_sf"/>
</dbReference>
<keyword evidence="6 7" id="KW-0472">Membrane</keyword>
<feature type="transmembrane region" description="Helical" evidence="7">
    <location>
        <begin position="41"/>
        <end position="62"/>
    </location>
</feature>
<evidence type="ECO:0000259" key="8">
    <source>
        <dbReference type="Pfam" id="PF00884"/>
    </source>
</evidence>
<dbReference type="SUPFAM" id="SSF53649">
    <property type="entry name" value="Alkaline phosphatase-like"/>
    <property type="match status" value="1"/>
</dbReference>
<dbReference type="InterPro" id="IPR000917">
    <property type="entry name" value="Sulfatase_N"/>
</dbReference>
<feature type="transmembrane region" description="Helical" evidence="7">
    <location>
        <begin position="12"/>
        <end position="35"/>
    </location>
</feature>
<dbReference type="InterPro" id="IPR050448">
    <property type="entry name" value="OpgB/LTA_synthase_biosynth"/>
</dbReference>
<feature type="transmembrane region" description="Helical" evidence="7">
    <location>
        <begin position="108"/>
        <end position="130"/>
    </location>
</feature>
<reference evidence="9" key="1">
    <citation type="submission" date="2019-11" db="EMBL/GenBank/DDBJ databases">
        <authorList>
            <person name="Feng L."/>
        </authorList>
    </citation>
    <scope>NUCLEOTIDE SEQUENCE</scope>
    <source>
        <strain evidence="9">SparasanguinisLFYP13</strain>
    </source>
</reference>
<keyword evidence="4 7" id="KW-0812">Transmembrane</keyword>
<evidence type="ECO:0000256" key="6">
    <source>
        <dbReference type="ARBA" id="ARBA00023136"/>
    </source>
</evidence>
<evidence type="ECO:0000256" key="1">
    <source>
        <dbReference type="ARBA" id="ARBA00004651"/>
    </source>
</evidence>
<evidence type="ECO:0000313" key="9">
    <source>
        <dbReference type="EMBL" id="VYT73774.1"/>
    </source>
</evidence>
<dbReference type="Gene3D" id="3.40.720.10">
    <property type="entry name" value="Alkaline Phosphatase, subunit A"/>
    <property type="match status" value="1"/>
</dbReference>
<name>A0A6N2Z3F7_STRPA</name>
<gene>
    <name evidence="9" type="primary">ltaS2</name>
    <name evidence="9" type="ORF">SPLFYP13_00020</name>
</gene>
<feature type="transmembrane region" description="Helical" evidence="7">
    <location>
        <begin position="74"/>
        <end position="96"/>
    </location>
</feature>
<keyword evidence="5 7" id="KW-1133">Transmembrane helix</keyword>
<comment type="pathway">
    <text evidence="2">Cell wall biogenesis; lipoteichoic acid biosynthesis.</text>
</comment>
<dbReference type="PANTHER" id="PTHR47371:SF3">
    <property type="entry name" value="PHOSPHOGLYCEROL TRANSFERASE I"/>
    <property type="match status" value="1"/>
</dbReference>
<comment type="subcellular location">
    <subcellularLocation>
        <location evidence="1">Cell membrane</location>
        <topology evidence="1">Multi-pass membrane protein</topology>
    </subcellularLocation>
</comment>
<organism evidence="9">
    <name type="scientific">Streptococcus parasanguinis</name>
    <dbReference type="NCBI Taxonomy" id="1318"/>
    <lineage>
        <taxon>Bacteria</taxon>
        <taxon>Bacillati</taxon>
        <taxon>Bacillota</taxon>
        <taxon>Bacilli</taxon>
        <taxon>Lactobacillales</taxon>
        <taxon>Streptococcaceae</taxon>
        <taxon>Streptococcus</taxon>
    </lineage>
</organism>
<proteinExistence type="predicted"/>
<keyword evidence="3" id="KW-1003">Cell membrane</keyword>
<evidence type="ECO:0000256" key="4">
    <source>
        <dbReference type="ARBA" id="ARBA00022692"/>
    </source>
</evidence>
<dbReference type="AlphaFoldDB" id="A0A6N2Z3F7"/>
<dbReference type="GO" id="GO:0005886">
    <property type="term" value="C:plasma membrane"/>
    <property type="evidence" value="ECO:0007669"/>
    <property type="project" value="UniProtKB-SubCell"/>
</dbReference>
<dbReference type="PANTHER" id="PTHR47371">
    <property type="entry name" value="LIPOTEICHOIC ACID SYNTHASE"/>
    <property type="match status" value="1"/>
</dbReference>
<dbReference type="Pfam" id="PF00884">
    <property type="entry name" value="Sulfatase"/>
    <property type="match status" value="1"/>
</dbReference>
<accession>A0A6N2Z3F7</accession>
<feature type="domain" description="Sulfatase N-terminal" evidence="8">
    <location>
        <begin position="231"/>
        <end position="491"/>
    </location>
</feature>
<evidence type="ECO:0000256" key="3">
    <source>
        <dbReference type="ARBA" id="ARBA00022475"/>
    </source>
</evidence>
<evidence type="ECO:0000256" key="7">
    <source>
        <dbReference type="SAM" id="Phobius"/>
    </source>
</evidence>